<dbReference type="AlphaFoldDB" id="A0A2S7SZ37"/>
<protein>
    <recommendedName>
        <fullName evidence="3">Lipoprotein</fullName>
    </recommendedName>
</protein>
<dbReference type="RefSeq" id="WP_105038751.1">
    <property type="nucleotide sequence ID" value="NZ_PPSL01000002.1"/>
</dbReference>
<organism evidence="1 2">
    <name type="scientific">Flavipsychrobacter stenotrophus</name>
    <dbReference type="NCBI Taxonomy" id="2077091"/>
    <lineage>
        <taxon>Bacteria</taxon>
        <taxon>Pseudomonadati</taxon>
        <taxon>Bacteroidota</taxon>
        <taxon>Chitinophagia</taxon>
        <taxon>Chitinophagales</taxon>
        <taxon>Chitinophagaceae</taxon>
        <taxon>Flavipsychrobacter</taxon>
    </lineage>
</organism>
<evidence type="ECO:0000313" key="1">
    <source>
        <dbReference type="EMBL" id="PQJ11871.1"/>
    </source>
</evidence>
<evidence type="ECO:0008006" key="3">
    <source>
        <dbReference type="Google" id="ProtNLM"/>
    </source>
</evidence>
<name>A0A2S7SZ37_9BACT</name>
<proteinExistence type="predicted"/>
<reference evidence="1 2" key="1">
    <citation type="submission" date="2018-01" db="EMBL/GenBank/DDBJ databases">
        <title>A novel member of the phylum Bacteroidetes isolated from glacier ice.</title>
        <authorList>
            <person name="Liu Q."/>
            <person name="Xin Y.-H."/>
        </authorList>
    </citation>
    <scope>NUCLEOTIDE SEQUENCE [LARGE SCALE GENOMIC DNA]</scope>
    <source>
        <strain evidence="1 2">RB1R16</strain>
    </source>
</reference>
<dbReference type="Proteomes" id="UP000239872">
    <property type="component" value="Unassembled WGS sequence"/>
</dbReference>
<gene>
    <name evidence="1" type="ORF">CJD36_008740</name>
</gene>
<keyword evidence="2" id="KW-1185">Reference proteome</keyword>
<dbReference type="OrthoDB" id="884722at2"/>
<sequence length="202" mass="23103">MKGLKPYILILLPVIFTGIVFSSSCIKRKNNVIGVTPALLERFSYKPGSYWIMRDSISGRIDSFFITSSTNTNIGLRSGLEVQNVIAQMQQISADKGDTSLWELRFVRNQLSVKVMSNTYPGVYYPCGYLLYPLTINYPTFQLNAYYYADVNESIITDDSTLKYNNSLFLNEANGLIKMRLNHPSDSQKHFVWELLRKNIVL</sequence>
<dbReference type="PROSITE" id="PS51257">
    <property type="entry name" value="PROKAR_LIPOPROTEIN"/>
    <property type="match status" value="1"/>
</dbReference>
<comment type="caution">
    <text evidence="1">The sequence shown here is derived from an EMBL/GenBank/DDBJ whole genome shotgun (WGS) entry which is preliminary data.</text>
</comment>
<accession>A0A2S7SZ37</accession>
<evidence type="ECO:0000313" key="2">
    <source>
        <dbReference type="Proteomes" id="UP000239872"/>
    </source>
</evidence>
<dbReference type="EMBL" id="PPSL01000002">
    <property type="protein sequence ID" value="PQJ11871.1"/>
    <property type="molecule type" value="Genomic_DNA"/>
</dbReference>